<evidence type="ECO:0000313" key="7">
    <source>
        <dbReference type="Proteomes" id="UP000552757"/>
    </source>
</evidence>
<dbReference type="Pfam" id="PF04828">
    <property type="entry name" value="GFA"/>
    <property type="match status" value="1"/>
</dbReference>
<keyword evidence="2" id="KW-0479">Metal-binding</keyword>
<dbReference type="InterPro" id="IPR011057">
    <property type="entry name" value="Mss4-like_sf"/>
</dbReference>
<sequence length="136" mass="14823">MQEDMMVTGGCHCGAVRYEAAGDPVYSALCHCSDCRKSAGAPMVGWALFPKDKVMITGEVASYASSEQATRQFCARCGTGLFYRNESIFPGQIDIQTATFDDQAAFPPGIHVQYAEAAPWMEGAHELPKFERYPGL</sequence>
<evidence type="ECO:0000256" key="1">
    <source>
        <dbReference type="ARBA" id="ARBA00005495"/>
    </source>
</evidence>
<gene>
    <name evidence="6" type="ORF">GGR44_000405</name>
</gene>
<dbReference type="GO" id="GO:0016846">
    <property type="term" value="F:carbon-sulfur lyase activity"/>
    <property type="evidence" value="ECO:0007669"/>
    <property type="project" value="InterPro"/>
</dbReference>
<evidence type="ECO:0000256" key="4">
    <source>
        <dbReference type="ARBA" id="ARBA00023239"/>
    </source>
</evidence>
<dbReference type="PROSITE" id="PS51891">
    <property type="entry name" value="CENP_V_GFA"/>
    <property type="match status" value="1"/>
</dbReference>
<dbReference type="PANTHER" id="PTHR33337:SF40">
    <property type="entry name" value="CENP-V_GFA DOMAIN-CONTAINING PROTEIN-RELATED"/>
    <property type="match status" value="1"/>
</dbReference>
<evidence type="ECO:0000256" key="2">
    <source>
        <dbReference type="ARBA" id="ARBA00022723"/>
    </source>
</evidence>
<dbReference type="SUPFAM" id="SSF51316">
    <property type="entry name" value="Mss4-like"/>
    <property type="match status" value="1"/>
</dbReference>
<dbReference type="PANTHER" id="PTHR33337">
    <property type="entry name" value="GFA DOMAIN-CONTAINING PROTEIN"/>
    <property type="match status" value="1"/>
</dbReference>
<dbReference type="GO" id="GO:0046872">
    <property type="term" value="F:metal ion binding"/>
    <property type="evidence" value="ECO:0007669"/>
    <property type="project" value="UniProtKB-KW"/>
</dbReference>
<keyword evidence="4" id="KW-0456">Lyase</keyword>
<keyword evidence="3" id="KW-0862">Zinc</keyword>
<accession>A0A7W6DKL4</accession>
<comment type="caution">
    <text evidence="6">The sequence shown here is derived from an EMBL/GenBank/DDBJ whole genome shotgun (WGS) entry which is preliminary data.</text>
</comment>
<reference evidence="6 7" key="1">
    <citation type="submission" date="2020-08" db="EMBL/GenBank/DDBJ databases">
        <title>Genomic Encyclopedia of Type Strains, Phase IV (KMG-IV): sequencing the most valuable type-strain genomes for metagenomic binning, comparative biology and taxonomic classification.</title>
        <authorList>
            <person name="Goeker M."/>
        </authorList>
    </citation>
    <scope>NUCLEOTIDE SEQUENCE [LARGE SCALE GENOMIC DNA]</scope>
    <source>
        <strain evidence="6 7">DSM 29348</strain>
    </source>
</reference>
<dbReference type="EMBL" id="JACIEB010000001">
    <property type="protein sequence ID" value="MBB3980774.1"/>
    <property type="molecule type" value="Genomic_DNA"/>
</dbReference>
<evidence type="ECO:0000256" key="3">
    <source>
        <dbReference type="ARBA" id="ARBA00022833"/>
    </source>
</evidence>
<dbReference type="AlphaFoldDB" id="A0A7W6DKL4"/>
<protein>
    <recommendedName>
        <fullName evidence="5">CENP-V/GFA domain-containing protein</fullName>
    </recommendedName>
</protein>
<evidence type="ECO:0000313" key="6">
    <source>
        <dbReference type="EMBL" id="MBB3980774.1"/>
    </source>
</evidence>
<dbReference type="InterPro" id="IPR006913">
    <property type="entry name" value="CENP-V/GFA"/>
</dbReference>
<feature type="domain" description="CENP-V/GFA" evidence="5">
    <location>
        <begin position="7"/>
        <end position="121"/>
    </location>
</feature>
<comment type="similarity">
    <text evidence="1">Belongs to the Gfa family.</text>
</comment>
<dbReference type="Gene3D" id="3.90.1590.10">
    <property type="entry name" value="glutathione-dependent formaldehyde- activating enzyme (gfa)"/>
    <property type="match status" value="1"/>
</dbReference>
<name>A0A7W6DKL4_9SPHN</name>
<keyword evidence="7" id="KW-1185">Reference proteome</keyword>
<proteinExistence type="inferred from homology"/>
<evidence type="ECO:0000259" key="5">
    <source>
        <dbReference type="PROSITE" id="PS51891"/>
    </source>
</evidence>
<dbReference type="Proteomes" id="UP000552757">
    <property type="component" value="Unassembled WGS sequence"/>
</dbReference>
<organism evidence="6 7">
    <name type="scientific">Sphingobium fontiphilum</name>
    <dbReference type="NCBI Taxonomy" id="944425"/>
    <lineage>
        <taxon>Bacteria</taxon>
        <taxon>Pseudomonadati</taxon>
        <taxon>Pseudomonadota</taxon>
        <taxon>Alphaproteobacteria</taxon>
        <taxon>Sphingomonadales</taxon>
        <taxon>Sphingomonadaceae</taxon>
        <taxon>Sphingobium</taxon>
    </lineage>
</organism>